<evidence type="ECO:0000259" key="4">
    <source>
        <dbReference type="PROSITE" id="PS50835"/>
    </source>
</evidence>
<name>A0ABN9EJV9_9NEOB</name>
<dbReference type="InterPro" id="IPR013783">
    <property type="entry name" value="Ig-like_fold"/>
</dbReference>
<dbReference type="InterPro" id="IPR050199">
    <property type="entry name" value="IgHV"/>
</dbReference>
<evidence type="ECO:0000256" key="2">
    <source>
        <dbReference type="ARBA" id="ARBA00023130"/>
    </source>
</evidence>
<dbReference type="Pfam" id="PF07686">
    <property type="entry name" value="V-set"/>
    <property type="match status" value="1"/>
</dbReference>
<comment type="caution">
    <text evidence="5">The sequence shown here is derived from an EMBL/GenBank/DDBJ whole genome shotgun (WGS) entry which is preliminary data.</text>
</comment>
<sequence length="122" mass="13997">MTLYCAFSGVQSAEQLTQSEPAVIKPGNSHTLTCKASGFTFSSYWMCWVREIGGKLQYLADISTDGNTKRYPDNFKERFTISRDNTNNILFLKMDKMKTEDTALYYCARYTVIETALTWNKN</sequence>
<feature type="domain" description="Ig-like" evidence="4">
    <location>
        <begin position="14"/>
        <end position="118"/>
    </location>
</feature>
<keyword evidence="3" id="KW-1280">Immunoglobulin</keyword>
<proteinExistence type="predicted"/>
<reference evidence="5" key="1">
    <citation type="submission" date="2023-05" db="EMBL/GenBank/DDBJ databases">
        <authorList>
            <person name="Stuckert A."/>
        </authorList>
    </citation>
    <scope>NUCLEOTIDE SEQUENCE</scope>
</reference>
<evidence type="ECO:0000313" key="6">
    <source>
        <dbReference type="Proteomes" id="UP001162483"/>
    </source>
</evidence>
<keyword evidence="6" id="KW-1185">Reference proteome</keyword>
<evidence type="ECO:0000256" key="3">
    <source>
        <dbReference type="ARBA" id="ARBA00043265"/>
    </source>
</evidence>
<evidence type="ECO:0000313" key="5">
    <source>
        <dbReference type="EMBL" id="CAI9585146.1"/>
    </source>
</evidence>
<dbReference type="EMBL" id="CATNWA010015620">
    <property type="protein sequence ID" value="CAI9585146.1"/>
    <property type="molecule type" value="Genomic_DNA"/>
</dbReference>
<dbReference type="Proteomes" id="UP001162483">
    <property type="component" value="Unassembled WGS sequence"/>
</dbReference>
<keyword evidence="1" id="KW-0391">Immunity</keyword>
<evidence type="ECO:0000256" key="1">
    <source>
        <dbReference type="ARBA" id="ARBA00022859"/>
    </source>
</evidence>
<dbReference type="Gene3D" id="2.60.40.10">
    <property type="entry name" value="Immunoglobulins"/>
    <property type="match status" value="1"/>
</dbReference>
<dbReference type="InterPro" id="IPR013106">
    <property type="entry name" value="Ig_V-set"/>
</dbReference>
<gene>
    <name evidence="5" type="ORF">SPARVUS_LOCUS10138236</name>
</gene>
<dbReference type="PROSITE" id="PS50835">
    <property type="entry name" value="IG_LIKE"/>
    <property type="match status" value="1"/>
</dbReference>
<dbReference type="SUPFAM" id="SSF48726">
    <property type="entry name" value="Immunoglobulin"/>
    <property type="match status" value="1"/>
</dbReference>
<dbReference type="SMART" id="SM00406">
    <property type="entry name" value="IGv"/>
    <property type="match status" value="1"/>
</dbReference>
<organism evidence="5 6">
    <name type="scientific">Staurois parvus</name>
    <dbReference type="NCBI Taxonomy" id="386267"/>
    <lineage>
        <taxon>Eukaryota</taxon>
        <taxon>Metazoa</taxon>
        <taxon>Chordata</taxon>
        <taxon>Craniata</taxon>
        <taxon>Vertebrata</taxon>
        <taxon>Euteleostomi</taxon>
        <taxon>Amphibia</taxon>
        <taxon>Batrachia</taxon>
        <taxon>Anura</taxon>
        <taxon>Neobatrachia</taxon>
        <taxon>Ranoidea</taxon>
        <taxon>Ranidae</taxon>
        <taxon>Staurois</taxon>
    </lineage>
</organism>
<dbReference type="PANTHER" id="PTHR23266">
    <property type="entry name" value="IMMUNOGLOBULIN HEAVY CHAIN"/>
    <property type="match status" value="1"/>
</dbReference>
<accession>A0ABN9EJV9</accession>
<protein>
    <recommendedName>
        <fullName evidence="4">Ig-like domain-containing protein</fullName>
    </recommendedName>
</protein>
<dbReference type="InterPro" id="IPR036179">
    <property type="entry name" value="Ig-like_dom_sf"/>
</dbReference>
<keyword evidence="2" id="KW-1064">Adaptive immunity</keyword>
<dbReference type="InterPro" id="IPR007110">
    <property type="entry name" value="Ig-like_dom"/>
</dbReference>